<keyword evidence="3" id="KW-1185">Reference proteome</keyword>
<proteinExistence type="predicted"/>
<dbReference type="Proteomes" id="UP000177622">
    <property type="component" value="Unassembled WGS sequence"/>
</dbReference>
<feature type="region of interest" description="Disordered" evidence="1">
    <location>
        <begin position="1"/>
        <end position="29"/>
    </location>
</feature>
<accession>A0A1F5LY45</accession>
<name>A0A1F5LY45_PENAI</name>
<protein>
    <submittedName>
        <fullName evidence="2">Uncharacterized protein</fullName>
    </submittedName>
</protein>
<dbReference type="STRING" id="1835702.A0A1F5LY45"/>
<dbReference type="OrthoDB" id="4161285at2759"/>
<evidence type="ECO:0000313" key="2">
    <source>
        <dbReference type="EMBL" id="OGE57966.1"/>
    </source>
</evidence>
<dbReference type="AlphaFoldDB" id="A0A1F5LY45"/>
<evidence type="ECO:0000256" key="1">
    <source>
        <dbReference type="SAM" id="MobiDB-lite"/>
    </source>
</evidence>
<evidence type="ECO:0000313" key="3">
    <source>
        <dbReference type="Proteomes" id="UP000177622"/>
    </source>
</evidence>
<dbReference type="GeneID" id="34571695"/>
<gene>
    <name evidence="2" type="ORF">PENARI_c001G10598</name>
</gene>
<feature type="region of interest" description="Disordered" evidence="1">
    <location>
        <begin position="75"/>
        <end position="104"/>
    </location>
</feature>
<comment type="caution">
    <text evidence="2">The sequence shown here is derived from an EMBL/GenBank/DDBJ whole genome shotgun (WGS) entry which is preliminary data.</text>
</comment>
<dbReference type="RefSeq" id="XP_022493389.1">
    <property type="nucleotide sequence ID" value="XM_022626961.1"/>
</dbReference>
<organism evidence="2 3">
    <name type="scientific">Penicillium arizonense</name>
    <dbReference type="NCBI Taxonomy" id="1835702"/>
    <lineage>
        <taxon>Eukaryota</taxon>
        <taxon>Fungi</taxon>
        <taxon>Dikarya</taxon>
        <taxon>Ascomycota</taxon>
        <taxon>Pezizomycotina</taxon>
        <taxon>Eurotiomycetes</taxon>
        <taxon>Eurotiomycetidae</taxon>
        <taxon>Eurotiales</taxon>
        <taxon>Aspergillaceae</taxon>
        <taxon>Penicillium</taxon>
    </lineage>
</organism>
<sequence length="137" mass="15395">MVKTESTLPSPPSESASASAVPLDSPMRTTPIHFDLSEIKVPDGPLPSYRYHPVTCQPMEIHDYQSELAKLEREYSSREAATRAQGETAKELKAKIKSAQHKREEVQKAIDKKVKERNTEMKVVSKFQEVKTSDIPS</sequence>
<dbReference type="EMBL" id="LXJU01000001">
    <property type="protein sequence ID" value="OGE57966.1"/>
    <property type="molecule type" value="Genomic_DNA"/>
</dbReference>
<reference evidence="2 3" key="1">
    <citation type="journal article" date="2016" name="Sci. Rep.">
        <title>Penicillium arizonense, a new, genome sequenced fungal species, reveals a high chemical diversity in secreted metabolites.</title>
        <authorList>
            <person name="Grijseels S."/>
            <person name="Nielsen J.C."/>
            <person name="Randelovic M."/>
            <person name="Nielsen J."/>
            <person name="Nielsen K.F."/>
            <person name="Workman M."/>
            <person name="Frisvad J.C."/>
        </authorList>
    </citation>
    <scope>NUCLEOTIDE SEQUENCE [LARGE SCALE GENOMIC DNA]</scope>
    <source>
        <strain evidence="2 3">CBS 141311</strain>
    </source>
</reference>